<accession>A0ABS9BY59</accession>
<keyword evidence="3" id="KW-1185">Reference proteome</keyword>
<reference evidence="2 3" key="1">
    <citation type="submission" date="2022-01" db="EMBL/GenBank/DDBJ databases">
        <title>Mariniradius saccharolyticus sp. nov., isolated from sediment of a river.</title>
        <authorList>
            <person name="Liu H."/>
        </authorList>
    </citation>
    <scope>NUCLEOTIDE SEQUENCE [LARGE SCALE GENOMIC DNA]</scope>
    <source>
        <strain evidence="2 3">RY-2</strain>
    </source>
</reference>
<organism evidence="2 3">
    <name type="scientific">Mariniradius sediminis</name>
    <dbReference type="NCBI Taxonomy" id="2909237"/>
    <lineage>
        <taxon>Bacteria</taxon>
        <taxon>Pseudomonadati</taxon>
        <taxon>Bacteroidota</taxon>
        <taxon>Cytophagia</taxon>
        <taxon>Cytophagales</taxon>
        <taxon>Cyclobacteriaceae</taxon>
        <taxon>Mariniradius</taxon>
    </lineage>
</organism>
<dbReference type="PROSITE" id="PS51257">
    <property type="entry name" value="PROKAR_LIPOPROTEIN"/>
    <property type="match status" value="1"/>
</dbReference>
<sequence length="152" mass="17563">MRINPFLRSLALFMALLFLTTSCMIYKDVMDVAPKTKERPQFEQFPESEFMKMGANERIIAKTAERDYNVLYKKVENGTLIGLVWKEPVTGDILKLNDRYLIKIPLEEIQKVEVWKKNYVVWGVVGVASIVGFVFMFKSISLNFSPWDDAGI</sequence>
<keyword evidence="1" id="KW-1133">Transmembrane helix</keyword>
<evidence type="ECO:0000313" key="3">
    <source>
        <dbReference type="Proteomes" id="UP001201449"/>
    </source>
</evidence>
<proteinExistence type="predicted"/>
<evidence type="ECO:0000313" key="2">
    <source>
        <dbReference type="EMBL" id="MCF1752983.1"/>
    </source>
</evidence>
<protein>
    <submittedName>
        <fullName evidence="2">Uncharacterized protein</fullName>
    </submittedName>
</protein>
<dbReference type="EMBL" id="JAKEVZ010000018">
    <property type="protein sequence ID" value="MCF1752983.1"/>
    <property type="molecule type" value="Genomic_DNA"/>
</dbReference>
<dbReference type="Proteomes" id="UP001201449">
    <property type="component" value="Unassembled WGS sequence"/>
</dbReference>
<keyword evidence="1" id="KW-0812">Transmembrane</keyword>
<evidence type="ECO:0000256" key="1">
    <source>
        <dbReference type="SAM" id="Phobius"/>
    </source>
</evidence>
<dbReference type="RefSeq" id="WP_234862815.1">
    <property type="nucleotide sequence ID" value="NZ_JAKEVZ010000018.1"/>
</dbReference>
<name>A0ABS9BY59_9BACT</name>
<feature type="transmembrane region" description="Helical" evidence="1">
    <location>
        <begin position="119"/>
        <end position="137"/>
    </location>
</feature>
<gene>
    <name evidence="2" type="ORF">L0U89_18130</name>
</gene>
<comment type="caution">
    <text evidence="2">The sequence shown here is derived from an EMBL/GenBank/DDBJ whole genome shotgun (WGS) entry which is preliminary data.</text>
</comment>
<keyword evidence="1" id="KW-0472">Membrane</keyword>